<keyword evidence="1" id="KW-0175">Coiled coil</keyword>
<keyword evidence="3" id="KW-1133">Transmembrane helix</keyword>
<keyword evidence="5" id="KW-1185">Reference proteome</keyword>
<dbReference type="Proteomes" id="UP000595254">
    <property type="component" value="Chromosome"/>
</dbReference>
<evidence type="ECO:0008006" key="6">
    <source>
        <dbReference type="Google" id="ProtNLM"/>
    </source>
</evidence>
<protein>
    <recommendedName>
        <fullName evidence="6">Pilus assembly protein PilO</fullName>
    </recommendedName>
</protein>
<feature type="region of interest" description="Disordered" evidence="2">
    <location>
        <begin position="242"/>
        <end position="278"/>
    </location>
</feature>
<evidence type="ECO:0000256" key="2">
    <source>
        <dbReference type="SAM" id="MobiDB-lite"/>
    </source>
</evidence>
<evidence type="ECO:0000256" key="3">
    <source>
        <dbReference type="SAM" id="Phobius"/>
    </source>
</evidence>
<dbReference type="Pfam" id="PF10741">
    <property type="entry name" value="T2SSM_b"/>
    <property type="match status" value="1"/>
</dbReference>
<feature type="coiled-coil region" evidence="1">
    <location>
        <begin position="39"/>
        <end position="66"/>
    </location>
</feature>
<feature type="region of interest" description="Disordered" evidence="2">
    <location>
        <begin position="131"/>
        <end position="160"/>
    </location>
</feature>
<dbReference type="Gene3D" id="3.30.70.60">
    <property type="match status" value="1"/>
</dbReference>
<feature type="compositionally biased region" description="Acidic residues" evidence="2">
    <location>
        <begin position="148"/>
        <end position="159"/>
    </location>
</feature>
<accession>A0A974NL28</accession>
<dbReference type="EMBL" id="CP068053">
    <property type="protein sequence ID" value="QQS99683.1"/>
    <property type="molecule type" value="Genomic_DNA"/>
</dbReference>
<gene>
    <name evidence="4" type="ORF">I6J18_19150</name>
</gene>
<dbReference type="AlphaFoldDB" id="A0A974NL28"/>
<evidence type="ECO:0000256" key="1">
    <source>
        <dbReference type="SAM" id="Coils"/>
    </source>
</evidence>
<feature type="transmembrane region" description="Helical" evidence="3">
    <location>
        <begin position="12"/>
        <end position="30"/>
    </location>
</feature>
<evidence type="ECO:0000313" key="5">
    <source>
        <dbReference type="Proteomes" id="UP000595254"/>
    </source>
</evidence>
<name>A0A974NL28_PERPY</name>
<reference evidence="4 5" key="1">
    <citation type="submission" date="2021-01" db="EMBL/GenBank/DDBJ databases">
        <title>FDA dAtabase for Regulatory Grade micrObial Sequences (FDA-ARGOS): Supporting development and validation of Infectious Disease Dx tests.</title>
        <authorList>
            <person name="Nelson B."/>
            <person name="Plummer A."/>
            <person name="Tallon L."/>
            <person name="Sadzewicz L."/>
            <person name="Zhao X."/>
            <person name="Boylan J."/>
            <person name="Ott S."/>
            <person name="Bowen H."/>
            <person name="Vavikolanu K."/>
            <person name="Mehta A."/>
            <person name="Aluvathingal J."/>
            <person name="Nadendla S."/>
            <person name="Myers T."/>
            <person name="Yan Y."/>
            <person name="Sichtig H."/>
        </authorList>
    </citation>
    <scope>NUCLEOTIDE SEQUENCE [LARGE SCALE GENOMIC DNA]</scope>
    <source>
        <strain evidence="4 5">FDAARGOS_1161</strain>
    </source>
</reference>
<dbReference type="InterPro" id="IPR014717">
    <property type="entry name" value="Transl_elong_EF1B/ribsomal_bS6"/>
</dbReference>
<keyword evidence="3" id="KW-0812">Transmembrane</keyword>
<feature type="compositionally biased region" description="Basic and acidic residues" evidence="2">
    <location>
        <begin position="267"/>
        <end position="278"/>
    </location>
</feature>
<proteinExistence type="predicted"/>
<organism evidence="4 5">
    <name type="scientific">Peribacillus psychrosaccharolyticus</name>
    <name type="common">Bacillus psychrosaccharolyticus</name>
    <dbReference type="NCBI Taxonomy" id="1407"/>
    <lineage>
        <taxon>Bacteria</taxon>
        <taxon>Bacillati</taxon>
        <taxon>Bacillota</taxon>
        <taxon>Bacilli</taxon>
        <taxon>Bacillales</taxon>
        <taxon>Bacillaceae</taxon>
        <taxon>Peribacillus</taxon>
    </lineage>
</organism>
<dbReference type="KEGG" id="ppsr:I6J18_19150"/>
<dbReference type="InterPro" id="IPR034756">
    <property type="entry name" value="T2SSM_b"/>
</dbReference>
<sequence>MKGAIEKKQFLIFIAIVLIVSLLFTGLYFWQISPLNTQITTKETELSNQEKQMEALNAELSSTGSTSFATTVELQKQLPVKEAVDQLVLNLEKAEVISGSAITTMAFVDGEVTLSEEESAAALAAANAKAAEASDATAGGTNEQAATTEEEPANEEGDPSAEVVDLLPQGVKKVSVAMTVQSPAFFEMEAFLESLHSMKRILKVDNLTFNGSEEIHSIEQSSDKLEYQLTISVFYAPNLSDLQDQMPTIEAPKPSNKRDPFNNSPVVKEKAESGDDES</sequence>
<dbReference type="RefSeq" id="WP_040376220.1">
    <property type="nucleotide sequence ID" value="NZ_CP068053.1"/>
</dbReference>
<feature type="compositionally biased region" description="Low complexity" evidence="2">
    <location>
        <begin position="131"/>
        <end position="147"/>
    </location>
</feature>
<evidence type="ECO:0000313" key="4">
    <source>
        <dbReference type="EMBL" id="QQS99683.1"/>
    </source>
</evidence>
<keyword evidence="3" id="KW-0472">Membrane</keyword>